<evidence type="ECO:0000313" key="1">
    <source>
        <dbReference type="Proteomes" id="UP001732720"/>
    </source>
</evidence>
<keyword evidence="1" id="KW-1185">Reference proteome</keyword>
<evidence type="ECO:0000313" key="2">
    <source>
        <dbReference type="RefSeq" id="XP_073922996.1"/>
    </source>
</evidence>
<protein>
    <submittedName>
        <fullName evidence="2">Uncharacterized protein</fullName>
    </submittedName>
</protein>
<name>A0AC58M0U6_CASCN</name>
<gene>
    <name evidence="2" type="primary">LOC109679643</name>
</gene>
<dbReference type="RefSeq" id="XP_073922996.1">
    <property type="nucleotide sequence ID" value="XM_074066895.1"/>
</dbReference>
<proteinExistence type="predicted"/>
<accession>A0AC58M0U6</accession>
<dbReference type="Proteomes" id="UP001732720">
    <property type="component" value="Chromosome 3"/>
</dbReference>
<reference evidence="2" key="1">
    <citation type="submission" date="2025-08" db="UniProtKB">
        <authorList>
            <consortium name="RefSeq"/>
        </authorList>
    </citation>
    <scope>IDENTIFICATION</scope>
</reference>
<organism evidence="1 2">
    <name type="scientific">Castor canadensis</name>
    <name type="common">American beaver</name>
    <dbReference type="NCBI Taxonomy" id="51338"/>
    <lineage>
        <taxon>Eukaryota</taxon>
        <taxon>Metazoa</taxon>
        <taxon>Chordata</taxon>
        <taxon>Craniata</taxon>
        <taxon>Vertebrata</taxon>
        <taxon>Euteleostomi</taxon>
        <taxon>Mammalia</taxon>
        <taxon>Eutheria</taxon>
        <taxon>Euarchontoglires</taxon>
        <taxon>Glires</taxon>
        <taxon>Rodentia</taxon>
        <taxon>Castorimorpha</taxon>
        <taxon>Castoridae</taxon>
        <taxon>Castor</taxon>
    </lineage>
</organism>
<sequence length="455" mass="50147">MTGLLFPRETMFKKAKTKAKKKTRKRSDGSGGYNLSGIIQSPPSTDLFASDSEGSYAGVGSPRELQSPDFTTGFLLDKIEGKIKSYINGTPPTYSREDFKPWEKSPDISWEISAPQPIPSNRIDNTSSSSWVAGSLSPVSPPVVDLRTIMETEESRKKCGATPKSNLGKMISHGVKLSQKQRKMIALPTKESNSGMNSMETVLTTPSKLPKPANACEIMDQYIYMVMECGNTDLNSSLKKKKSINPWERKSYWKNMLEAVHTIHQHGIVHSDLKPANFLIVDGMLKLIDFGIANQMQPDTTSIVKDSQVGTVNYMPPEAIKDMSSRRENGKSKSKCCLIRDPKQRISIPELLVHPYVQIQIHAGNQIAKGTTDEMKYVLGQLVGLNSPNSILKAAKMKRNRCSALQSHLAAPPSLPTRTPVPFTGTPGGRGADRANYGRAIPAEPENFDTGRPRR</sequence>